<evidence type="ECO:0000256" key="1">
    <source>
        <dbReference type="SAM" id="MobiDB-lite"/>
    </source>
</evidence>
<accession>A0A917ZYZ4</accession>
<dbReference type="EMBL" id="BMNK01000001">
    <property type="protein sequence ID" value="GGP01413.1"/>
    <property type="molecule type" value="Genomic_DNA"/>
</dbReference>
<sequence length="520" mass="52822">MTNPRNGIAGFQLTEHTWITEVGNWIDAISPDGRRAGALLFDARIIDTPGVRDRVVAAVLTDRRLAMGGLPGLIPVADVVAAGSQVWLLTAQAVTPTLAGLLAAGSVDASGAASVLAETAHTLVALHAAGITHGSVQPGTVVITAEGGALLSERGLSDAIHGRLSTPERDSSGWAALARGLAASCARGAPRAADLFERAAATATTRGLTAARSMLLAERDLLPGGVVSRHGLAQAARGQSVFAQPLAYTRPEDAAGSGREADRDEGDIVTLLRVPGTSTGPGTGTGPDGQYPGAGFGAGAGLAPGAGAGAGFGAGAGAGAGFGAGGQGSAGDQAMLGSQAPTHPSPGNQDAERFGPGVGTETPVERIWREGRDGPRRGSARRSKVERARRRRTILAAGVLAVILAGAAVAWFRLGASPDLTVASVAVKAPKKAQRCNSSVLITGTIVTNGEAGEITYEWRKNLDKEVVKATLETTSDKTSYSVPLRWSLKGKSTVKATATLRVLSPGPPRTGKASFTYRC</sequence>
<keyword evidence="2" id="KW-0472">Membrane</keyword>
<feature type="transmembrane region" description="Helical" evidence="2">
    <location>
        <begin position="394"/>
        <end position="414"/>
    </location>
</feature>
<dbReference type="Gene3D" id="1.10.510.10">
    <property type="entry name" value="Transferase(Phosphotransferase) domain 1"/>
    <property type="match status" value="1"/>
</dbReference>
<evidence type="ECO:0000313" key="4">
    <source>
        <dbReference type="Proteomes" id="UP000660745"/>
    </source>
</evidence>
<dbReference type="AlphaFoldDB" id="A0A917ZYZ4"/>
<proteinExistence type="predicted"/>
<organism evidence="3 4">
    <name type="scientific">Nonomuraea glycinis</name>
    <dbReference type="NCBI Taxonomy" id="2047744"/>
    <lineage>
        <taxon>Bacteria</taxon>
        <taxon>Bacillati</taxon>
        <taxon>Actinomycetota</taxon>
        <taxon>Actinomycetes</taxon>
        <taxon>Streptosporangiales</taxon>
        <taxon>Streptosporangiaceae</taxon>
        <taxon>Nonomuraea</taxon>
    </lineage>
</organism>
<keyword evidence="4" id="KW-1185">Reference proteome</keyword>
<feature type="compositionally biased region" description="Polar residues" evidence="1">
    <location>
        <begin position="339"/>
        <end position="348"/>
    </location>
</feature>
<evidence type="ECO:0000313" key="3">
    <source>
        <dbReference type="EMBL" id="GGP01413.1"/>
    </source>
</evidence>
<keyword evidence="2" id="KW-1133">Transmembrane helix</keyword>
<evidence type="ECO:0000256" key="2">
    <source>
        <dbReference type="SAM" id="Phobius"/>
    </source>
</evidence>
<dbReference type="Proteomes" id="UP000660745">
    <property type="component" value="Unassembled WGS sequence"/>
</dbReference>
<gene>
    <name evidence="3" type="ORF">GCM10012278_04570</name>
</gene>
<protein>
    <submittedName>
        <fullName evidence="3">Uncharacterized protein</fullName>
    </submittedName>
</protein>
<dbReference type="SUPFAM" id="SSF56112">
    <property type="entry name" value="Protein kinase-like (PK-like)"/>
    <property type="match status" value="1"/>
</dbReference>
<feature type="compositionally biased region" description="Gly residues" evidence="1">
    <location>
        <begin position="279"/>
        <end position="292"/>
    </location>
</feature>
<dbReference type="RefSeq" id="WP_189136752.1">
    <property type="nucleotide sequence ID" value="NZ_BMNK01000001.1"/>
</dbReference>
<keyword evidence="2" id="KW-0812">Transmembrane</keyword>
<name>A0A917ZYZ4_9ACTN</name>
<reference evidence="3" key="2">
    <citation type="submission" date="2020-09" db="EMBL/GenBank/DDBJ databases">
        <authorList>
            <person name="Sun Q."/>
            <person name="Zhou Y."/>
        </authorList>
    </citation>
    <scope>NUCLEOTIDE SEQUENCE</scope>
    <source>
        <strain evidence="3">CGMCC 4.7430</strain>
    </source>
</reference>
<feature type="region of interest" description="Disordered" evidence="1">
    <location>
        <begin position="326"/>
        <end position="361"/>
    </location>
</feature>
<dbReference type="InterPro" id="IPR011009">
    <property type="entry name" value="Kinase-like_dom_sf"/>
</dbReference>
<comment type="caution">
    <text evidence="3">The sequence shown here is derived from an EMBL/GenBank/DDBJ whole genome shotgun (WGS) entry which is preliminary data.</text>
</comment>
<reference evidence="3" key="1">
    <citation type="journal article" date="2014" name="Int. J. Syst. Evol. Microbiol.">
        <title>Complete genome sequence of Corynebacterium casei LMG S-19264T (=DSM 44701T), isolated from a smear-ripened cheese.</title>
        <authorList>
            <consortium name="US DOE Joint Genome Institute (JGI-PGF)"/>
            <person name="Walter F."/>
            <person name="Albersmeier A."/>
            <person name="Kalinowski J."/>
            <person name="Ruckert C."/>
        </authorList>
    </citation>
    <scope>NUCLEOTIDE SEQUENCE</scope>
    <source>
        <strain evidence="3">CGMCC 4.7430</strain>
    </source>
</reference>
<feature type="region of interest" description="Disordered" evidence="1">
    <location>
        <begin position="273"/>
        <end position="292"/>
    </location>
</feature>